<dbReference type="SUPFAM" id="SSF144091">
    <property type="entry name" value="Rhomboid-like"/>
    <property type="match status" value="1"/>
</dbReference>
<comment type="subcellular location">
    <subcellularLocation>
        <location evidence="1">Membrane</location>
        <topology evidence="1">Multi-pass membrane protein</topology>
    </subcellularLocation>
</comment>
<sequence>MAAQGNPSPSSSVAADPVAAVAATPTTTCHRHPDRESHVRCTRCDRYICPDCMRSAAVGFQCPDCVREGNKGMRQARTVFGGRITAGPPVLTMLLVALNFAVYVGELRDRGLVDELAVLGRGVVLPDGYQVLPSDSLPTAPLPGHLHLVGIAEGEWYRLLTGTFVHALPTMGVFGLFHIIGNMLWLWRLGPVLEGQLGRARFLALYLVSAFGGSVAVYLIAPEQSAIGASGAIFGLVGGYYVMSRRLHHDPVGGTGLLVSFLVWVAVSAAVTSWEGHLGGLLAGAATGAAFAFAPRGRTRAWWQATGLAAVTLALVLLTLWQTTHLTGTA</sequence>
<accession>A0ABW1G1Z2</accession>
<organism evidence="9 10">
    <name type="scientific">Streptacidiphilus monticola</name>
    <dbReference type="NCBI Taxonomy" id="2161674"/>
    <lineage>
        <taxon>Bacteria</taxon>
        <taxon>Bacillati</taxon>
        <taxon>Actinomycetota</taxon>
        <taxon>Actinomycetes</taxon>
        <taxon>Kitasatosporales</taxon>
        <taxon>Streptomycetaceae</taxon>
        <taxon>Streptacidiphilus</taxon>
    </lineage>
</organism>
<evidence type="ECO:0000256" key="6">
    <source>
        <dbReference type="ARBA" id="ARBA00023136"/>
    </source>
</evidence>
<evidence type="ECO:0000256" key="2">
    <source>
        <dbReference type="ARBA" id="ARBA00009045"/>
    </source>
</evidence>
<gene>
    <name evidence="9" type="ORF">ACFP3V_07700</name>
</gene>
<evidence type="ECO:0000256" key="4">
    <source>
        <dbReference type="ARBA" id="ARBA00022801"/>
    </source>
</evidence>
<dbReference type="InterPro" id="IPR022764">
    <property type="entry name" value="Peptidase_S54_rhomboid_dom"/>
</dbReference>
<dbReference type="InterPro" id="IPR050925">
    <property type="entry name" value="Rhomboid_protease_S54"/>
</dbReference>
<reference evidence="10" key="1">
    <citation type="journal article" date="2019" name="Int. J. Syst. Evol. Microbiol.">
        <title>The Global Catalogue of Microorganisms (GCM) 10K type strain sequencing project: providing services to taxonomists for standard genome sequencing and annotation.</title>
        <authorList>
            <consortium name="The Broad Institute Genomics Platform"/>
            <consortium name="The Broad Institute Genome Sequencing Center for Infectious Disease"/>
            <person name="Wu L."/>
            <person name="Ma J."/>
        </authorList>
    </citation>
    <scope>NUCLEOTIDE SEQUENCE [LARGE SCALE GENOMIC DNA]</scope>
    <source>
        <strain evidence="10">JCM 4816</strain>
    </source>
</reference>
<feature type="transmembrane region" description="Helical" evidence="7">
    <location>
        <begin position="199"/>
        <end position="220"/>
    </location>
</feature>
<dbReference type="PANTHER" id="PTHR43731">
    <property type="entry name" value="RHOMBOID PROTEASE"/>
    <property type="match status" value="1"/>
</dbReference>
<feature type="transmembrane region" description="Helical" evidence="7">
    <location>
        <begin position="277"/>
        <end position="294"/>
    </location>
</feature>
<proteinExistence type="inferred from homology"/>
<protein>
    <submittedName>
        <fullName evidence="9">Rhomboid family intramembrane serine protease</fullName>
    </submittedName>
</protein>
<evidence type="ECO:0000256" key="3">
    <source>
        <dbReference type="ARBA" id="ARBA00022692"/>
    </source>
</evidence>
<evidence type="ECO:0000259" key="8">
    <source>
        <dbReference type="Pfam" id="PF01694"/>
    </source>
</evidence>
<evidence type="ECO:0000256" key="7">
    <source>
        <dbReference type="SAM" id="Phobius"/>
    </source>
</evidence>
<evidence type="ECO:0000256" key="1">
    <source>
        <dbReference type="ARBA" id="ARBA00004141"/>
    </source>
</evidence>
<keyword evidence="3 7" id="KW-0812">Transmembrane</keyword>
<dbReference type="Pfam" id="PF01694">
    <property type="entry name" value="Rhomboid"/>
    <property type="match status" value="1"/>
</dbReference>
<dbReference type="PANTHER" id="PTHR43731:SF14">
    <property type="entry name" value="PRESENILIN-ASSOCIATED RHOMBOID-LIKE PROTEIN, MITOCHONDRIAL"/>
    <property type="match status" value="1"/>
</dbReference>
<dbReference type="RefSeq" id="WP_380581168.1">
    <property type="nucleotide sequence ID" value="NZ_JBHSQJ010000023.1"/>
</dbReference>
<evidence type="ECO:0000256" key="5">
    <source>
        <dbReference type="ARBA" id="ARBA00022989"/>
    </source>
</evidence>
<dbReference type="InterPro" id="IPR035952">
    <property type="entry name" value="Rhomboid-like_sf"/>
</dbReference>
<feature type="transmembrane region" description="Helical" evidence="7">
    <location>
        <begin position="80"/>
        <end position="104"/>
    </location>
</feature>
<dbReference type="GO" id="GO:0008233">
    <property type="term" value="F:peptidase activity"/>
    <property type="evidence" value="ECO:0007669"/>
    <property type="project" value="UniProtKB-KW"/>
</dbReference>
<dbReference type="Proteomes" id="UP001596174">
    <property type="component" value="Unassembled WGS sequence"/>
</dbReference>
<dbReference type="Gene3D" id="1.20.1540.10">
    <property type="entry name" value="Rhomboid-like"/>
    <property type="match status" value="1"/>
</dbReference>
<evidence type="ECO:0000313" key="10">
    <source>
        <dbReference type="Proteomes" id="UP001596174"/>
    </source>
</evidence>
<keyword evidence="6 7" id="KW-0472">Membrane</keyword>
<feature type="transmembrane region" description="Helical" evidence="7">
    <location>
        <begin position="164"/>
        <end position="187"/>
    </location>
</feature>
<feature type="transmembrane region" description="Helical" evidence="7">
    <location>
        <begin position="301"/>
        <end position="321"/>
    </location>
</feature>
<keyword evidence="10" id="KW-1185">Reference proteome</keyword>
<dbReference type="EMBL" id="JBHSQJ010000023">
    <property type="protein sequence ID" value="MFC5907101.1"/>
    <property type="molecule type" value="Genomic_DNA"/>
</dbReference>
<keyword evidence="9" id="KW-0645">Protease</keyword>
<feature type="domain" description="Peptidase S54 rhomboid" evidence="8">
    <location>
        <begin position="154"/>
        <end position="290"/>
    </location>
</feature>
<comment type="caution">
    <text evidence="9">The sequence shown here is derived from an EMBL/GenBank/DDBJ whole genome shotgun (WGS) entry which is preliminary data.</text>
</comment>
<dbReference type="GO" id="GO:0006508">
    <property type="term" value="P:proteolysis"/>
    <property type="evidence" value="ECO:0007669"/>
    <property type="project" value="UniProtKB-KW"/>
</dbReference>
<feature type="transmembrane region" description="Helical" evidence="7">
    <location>
        <begin position="252"/>
        <end position="271"/>
    </location>
</feature>
<comment type="similarity">
    <text evidence="2">Belongs to the peptidase S54 family.</text>
</comment>
<evidence type="ECO:0000313" key="9">
    <source>
        <dbReference type="EMBL" id="MFC5907101.1"/>
    </source>
</evidence>
<feature type="transmembrane region" description="Helical" evidence="7">
    <location>
        <begin position="226"/>
        <end position="243"/>
    </location>
</feature>
<keyword evidence="5 7" id="KW-1133">Transmembrane helix</keyword>
<name>A0ABW1G1Z2_9ACTN</name>
<keyword evidence="4" id="KW-0378">Hydrolase</keyword>